<feature type="region of interest" description="Disordered" evidence="1">
    <location>
        <begin position="143"/>
        <end position="176"/>
    </location>
</feature>
<protein>
    <submittedName>
        <fullName evidence="2">Uncharacterized protein</fullName>
    </submittedName>
</protein>
<sequence>MSNNKFFIGLGTTVTSTRVLKPPGGDCSDLFGLKTRQQAQIKPLKGTSSVIDYLLRQQQPADSHPKKPECRNSSLSLVTSMDMPQVTPSSELPSPNDSVKPLNTLRNPTEFVANLSAPTESNSAKEPSRFDINLVGDHFDNLKINGRSGPSSISAQESLKPSHQSSELSHLDDKSYDGTEQIKASSMTLNSSFSTKTGLSTNNGFASSKTSSESGKYMDKALEKKLIRNPITGALTEVKSWNKSNPVISGMSSLQEVKSKAFRSEMSMYSRVISDETLKTTRKVLAKRNPITGEGIPVNPYLPGATHTRIRVIHPPGGISSGIY</sequence>
<comment type="caution">
    <text evidence="2">The sequence shown here is derived from an EMBL/GenBank/DDBJ whole genome shotgun (WGS) entry which is preliminary data.</text>
</comment>
<keyword evidence="3" id="KW-1185">Reference proteome</keyword>
<feature type="compositionally biased region" description="Polar residues" evidence="1">
    <location>
        <begin position="148"/>
        <end position="168"/>
    </location>
</feature>
<evidence type="ECO:0000313" key="2">
    <source>
        <dbReference type="EMBL" id="GBM15393.1"/>
    </source>
</evidence>
<accession>A0A4Y2DF18</accession>
<dbReference type="AlphaFoldDB" id="A0A4Y2DF18"/>
<dbReference type="OrthoDB" id="6435083at2759"/>
<dbReference type="Proteomes" id="UP000499080">
    <property type="component" value="Unassembled WGS sequence"/>
</dbReference>
<feature type="region of interest" description="Disordered" evidence="1">
    <location>
        <begin position="83"/>
        <end position="104"/>
    </location>
</feature>
<name>A0A4Y2DF18_ARAVE</name>
<evidence type="ECO:0000313" key="3">
    <source>
        <dbReference type="Proteomes" id="UP000499080"/>
    </source>
</evidence>
<feature type="compositionally biased region" description="Polar residues" evidence="1">
    <location>
        <begin position="86"/>
        <end position="97"/>
    </location>
</feature>
<dbReference type="EMBL" id="BGPR01000359">
    <property type="protein sequence ID" value="GBM15393.1"/>
    <property type="molecule type" value="Genomic_DNA"/>
</dbReference>
<proteinExistence type="predicted"/>
<organism evidence="2 3">
    <name type="scientific">Araneus ventricosus</name>
    <name type="common">Orbweaver spider</name>
    <name type="synonym">Epeira ventricosa</name>
    <dbReference type="NCBI Taxonomy" id="182803"/>
    <lineage>
        <taxon>Eukaryota</taxon>
        <taxon>Metazoa</taxon>
        <taxon>Ecdysozoa</taxon>
        <taxon>Arthropoda</taxon>
        <taxon>Chelicerata</taxon>
        <taxon>Arachnida</taxon>
        <taxon>Araneae</taxon>
        <taxon>Araneomorphae</taxon>
        <taxon>Entelegynae</taxon>
        <taxon>Araneoidea</taxon>
        <taxon>Araneidae</taxon>
        <taxon>Araneus</taxon>
    </lineage>
</organism>
<gene>
    <name evidence="2" type="ORF">AVEN_199650_1</name>
</gene>
<evidence type="ECO:0000256" key="1">
    <source>
        <dbReference type="SAM" id="MobiDB-lite"/>
    </source>
</evidence>
<reference evidence="2 3" key="1">
    <citation type="journal article" date="2019" name="Sci. Rep.">
        <title>Orb-weaving spider Araneus ventricosus genome elucidates the spidroin gene catalogue.</title>
        <authorList>
            <person name="Kono N."/>
            <person name="Nakamura H."/>
            <person name="Ohtoshi R."/>
            <person name="Moran D.A.P."/>
            <person name="Shinohara A."/>
            <person name="Yoshida Y."/>
            <person name="Fujiwara M."/>
            <person name="Mori M."/>
            <person name="Tomita M."/>
            <person name="Arakawa K."/>
        </authorList>
    </citation>
    <scope>NUCLEOTIDE SEQUENCE [LARGE SCALE GENOMIC DNA]</scope>
</reference>